<comment type="subcellular location">
    <subcellularLocation>
        <location evidence="2">Cell membrane</location>
    </subcellularLocation>
</comment>
<dbReference type="SMART" id="SM00304">
    <property type="entry name" value="HAMP"/>
    <property type="match status" value="1"/>
</dbReference>
<dbReference type="AlphaFoldDB" id="A0A5M3X5M9"/>
<keyword evidence="5" id="KW-0808">Transferase</keyword>
<evidence type="ECO:0000256" key="5">
    <source>
        <dbReference type="ARBA" id="ARBA00022679"/>
    </source>
</evidence>
<dbReference type="InterPro" id="IPR003594">
    <property type="entry name" value="HATPase_dom"/>
</dbReference>
<evidence type="ECO:0000259" key="12">
    <source>
        <dbReference type="PROSITE" id="PS50109"/>
    </source>
</evidence>
<dbReference type="Gene3D" id="1.10.287.130">
    <property type="match status" value="1"/>
</dbReference>
<dbReference type="GO" id="GO:0005886">
    <property type="term" value="C:plasma membrane"/>
    <property type="evidence" value="ECO:0007669"/>
    <property type="project" value="UniProtKB-SubCell"/>
</dbReference>
<protein>
    <recommendedName>
        <fullName evidence="3">histidine kinase</fullName>
        <ecNumber evidence="3">2.7.13.3</ecNumber>
    </recommendedName>
</protein>
<keyword evidence="15" id="KW-1185">Reference proteome</keyword>
<dbReference type="PROSITE" id="PS50109">
    <property type="entry name" value="HIS_KIN"/>
    <property type="match status" value="1"/>
</dbReference>
<keyword evidence="8 11" id="KW-1133">Transmembrane helix</keyword>
<dbReference type="Gene3D" id="6.10.340.10">
    <property type="match status" value="1"/>
</dbReference>
<dbReference type="InterPro" id="IPR050428">
    <property type="entry name" value="TCS_sensor_his_kinase"/>
</dbReference>
<dbReference type="CDD" id="cd06225">
    <property type="entry name" value="HAMP"/>
    <property type="match status" value="1"/>
</dbReference>
<dbReference type="Pfam" id="PF02518">
    <property type="entry name" value="HATPase_c"/>
    <property type="match status" value="1"/>
</dbReference>
<evidence type="ECO:0000313" key="15">
    <source>
        <dbReference type="Proteomes" id="UP000331127"/>
    </source>
</evidence>
<evidence type="ECO:0000256" key="8">
    <source>
        <dbReference type="ARBA" id="ARBA00022989"/>
    </source>
</evidence>
<evidence type="ECO:0000256" key="9">
    <source>
        <dbReference type="ARBA" id="ARBA00023012"/>
    </source>
</evidence>
<evidence type="ECO:0000256" key="1">
    <source>
        <dbReference type="ARBA" id="ARBA00000085"/>
    </source>
</evidence>
<feature type="domain" description="Histidine kinase" evidence="12">
    <location>
        <begin position="164"/>
        <end position="377"/>
    </location>
</feature>
<dbReference type="PROSITE" id="PS50885">
    <property type="entry name" value="HAMP"/>
    <property type="match status" value="1"/>
</dbReference>
<feature type="transmembrane region" description="Helical" evidence="11">
    <location>
        <begin position="81"/>
        <end position="101"/>
    </location>
</feature>
<evidence type="ECO:0000256" key="3">
    <source>
        <dbReference type="ARBA" id="ARBA00012438"/>
    </source>
</evidence>
<dbReference type="CDD" id="cd00082">
    <property type="entry name" value="HisKA"/>
    <property type="match status" value="1"/>
</dbReference>
<dbReference type="EC" id="2.7.13.3" evidence="3"/>
<dbReference type="InterPro" id="IPR004358">
    <property type="entry name" value="Sig_transdc_His_kin-like_C"/>
</dbReference>
<dbReference type="Pfam" id="PF00512">
    <property type="entry name" value="HisKA"/>
    <property type="match status" value="1"/>
</dbReference>
<dbReference type="SUPFAM" id="SSF158472">
    <property type="entry name" value="HAMP domain-like"/>
    <property type="match status" value="1"/>
</dbReference>
<keyword evidence="9" id="KW-0902">Two-component regulatory system</keyword>
<reference evidence="14 15" key="1">
    <citation type="submission" date="2019-10" db="EMBL/GenBank/DDBJ databases">
        <title>Whole genome shotgun sequence of Acrocarpospora macrocephala NBRC 16266.</title>
        <authorList>
            <person name="Ichikawa N."/>
            <person name="Kimura A."/>
            <person name="Kitahashi Y."/>
            <person name="Komaki H."/>
            <person name="Oguchi A."/>
        </authorList>
    </citation>
    <scope>NUCLEOTIDE SEQUENCE [LARGE SCALE GENOMIC DNA]</scope>
    <source>
        <strain evidence="14 15">NBRC 16266</strain>
    </source>
</reference>
<evidence type="ECO:0000256" key="4">
    <source>
        <dbReference type="ARBA" id="ARBA00022553"/>
    </source>
</evidence>
<dbReference type="SUPFAM" id="SSF55874">
    <property type="entry name" value="ATPase domain of HSP90 chaperone/DNA topoisomerase II/histidine kinase"/>
    <property type="match status" value="1"/>
</dbReference>
<dbReference type="PANTHER" id="PTHR45436:SF5">
    <property type="entry name" value="SENSOR HISTIDINE KINASE TRCS"/>
    <property type="match status" value="1"/>
</dbReference>
<evidence type="ECO:0000256" key="10">
    <source>
        <dbReference type="ARBA" id="ARBA00023136"/>
    </source>
</evidence>
<feature type="domain" description="HAMP" evidence="13">
    <location>
        <begin position="102"/>
        <end position="156"/>
    </location>
</feature>
<dbReference type="SMART" id="SM00388">
    <property type="entry name" value="HisKA"/>
    <property type="match status" value="1"/>
</dbReference>
<keyword evidence="4" id="KW-0597">Phosphoprotein</keyword>
<evidence type="ECO:0000259" key="13">
    <source>
        <dbReference type="PROSITE" id="PS50885"/>
    </source>
</evidence>
<evidence type="ECO:0000256" key="6">
    <source>
        <dbReference type="ARBA" id="ARBA00022692"/>
    </source>
</evidence>
<accession>A0A5M3X5M9</accession>
<evidence type="ECO:0000313" key="14">
    <source>
        <dbReference type="EMBL" id="GES15946.1"/>
    </source>
</evidence>
<dbReference type="PANTHER" id="PTHR45436">
    <property type="entry name" value="SENSOR HISTIDINE KINASE YKOH"/>
    <property type="match status" value="1"/>
</dbReference>
<evidence type="ECO:0000256" key="7">
    <source>
        <dbReference type="ARBA" id="ARBA00022777"/>
    </source>
</evidence>
<gene>
    <name evidence="14" type="primary">cutS_1</name>
    <name evidence="14" type="ORF">Amac_095440</name>
</gene>
<dbReference type="InterPro" id="IPR003660">
    <property type="entry name" value="HAMP_dom"/>
</dbReference>
<comment type="caution">
    <text evidence="14">The sequence shown here is derived from an EMBL/GenBank/DDBJ whole genome shotgun (WGS) entry which is preliminary data.</text>
</comment>
<dbReference type="PRINTS" id="PR00344">
    <property type="entry name" value="BCTRLSENSOR"/>
</dbReference>
<dbReference type="Proteomes" id="UP000331127">
    <property type="component" value="Unassembled WGS sequence"/>
</dbReference>
<dbReference type="Gene3D" id="3.30.565.10">
    <property type="entry name" value="Histidine kinase-like ATPase, C-terminal domain"/>
    <property type="match status" value="1"/>
</dbReference>
<dbReference type="EMBL" id="BLAE01000087">
    <property type="protein sequence ID" value="GES15946.1"/>
    <property type="molecule type" value="Genomic_DNA"/>
</dbReference>
<keyword evidence="10 11" id="KW-0472">Membrane</keyword>
<dbReference type="GO" id="GO:0000155">
    <property type="term" value="F:phosphorelay sensor kinase activity"/>
    <property type="evidence" value="ECO:0007669"/>
    <property type="project" value="InterPro"/>
</dbReference>
<dbReference type="InterPro" id="IPR036890">
    <property type="entry name" value="HATPase_C_sf"/>
</dbReference>
<proteinExistence type="predicted"/>
<evidence type="ECO:0000256" key="11">
    <source>
        <dbReference type="SAM" id="Phobius"/>
    </source>
</evidence>
<dbReference type="InterPro" id="IPR005467">
    <property type="entry name" value="His_kinase_dom"/>
</dbReference>
<organism evidence="14 15">
    <name type="scientific">Acrocarpospora macrocephala</name>
    <dbReference type="NCBI Taxonomy" id="150177"/>
    <lineage>
        <taxon>Bacteria</taxon>
        <taxon>Bacillati</taxon>
        <taxon>Actinomycetota</taxon>
        <taxon>Actinomycetes</taxon>
        <taxon>Streptosporangiales</taxon>
        <taxon>Streptosporangiaceae</taxon>
        <taxon>Acrocarpospora</taxon>
    </lineage>
</organism>
<keyword evidence="7" id="KW-0418">Kinase</keyword>
<dbReference type="Pfam" id="PF00672">
    <property type="entry name" value="HAMP"/>
    <property type="match status" value="1"/>
</dbReference>
<keyword evidence="6 11" id="KW-0812">Transmembrane</keyword>
<dbReference type="InterPro" id="IPR036097">
    <property type="entry name" value="HisK_dim/P_sf"/>
</dbReference>
<comment type="catalytic activity">
    <reaction evidence="1">
        <text>ATP + protein L-histidine = ADP + protein N-phospho-L-histidine.</text>
        <dbReference type="EC" id="2.7.13.3"/>
    </reaction>
</comment>
<evidence type="ECO:0000256" key="2">
    <source>
        <dbReference type="ARBA" id="ARBA00004236"/>
    </source>
</evidence>
<name>A0A5M3X5M9_9ACTN</name>
<dbReference type="SMART" id="SM00387">
    <property type="entry name" value="HATPase_c"/>
    <property type="match status" value="1"/>
</dbReference>
<dbReference type="InterPro" id="IPR003661">
    <property type="entry name" value="HisK_dim/P_dom"/>
</dbReference>
<sequence>MRFALLFGAMSLLIGGLLLAAVFLIVQQNLGPLPQEEDILLLRTGDGRWEPMDETPRAQAAYERAVQRVYLRNTLDNVRNLGALALLGTTAIAAATGWWAAGLVLRPARKMTAAARRVALSHDLAERIDYHGPNDEIKELADIFDGMLGRLARVLDGQRRFIANASHELRTPLTVNRTLVDVAVRGPGATAEVRQLGESLLVVNARHERLIDGLLALAEGDQAVLDRTRFDLSDVVEHVVDQAAAEAAERGITMHSAPGSAPTAGDPALVERLVQNLVENAIRHNLRDGAAWVTSRRRGDMVELVVENTGPAVPAYEIEAIFQPFRRLRGDRLNSERGSGLGLSIVRAIASAHDGTVTARPRDEGGLAVTVRLPYEE</sequence>
<dbReference type="SUPFAM" id="SSF47384">
    <property type="entry name" value="Homodimeric domain of signal transducing histidine kinase"/>
    <property type="match status" value="1"/>
</dbReference>